<evidence type="ECO:0000313" key="2">
    <source>
        <dbReference type="EMBL" id="TWT85778.1"/>
    </source>
</evidence>
<organism evidence="2 3">
    <name type="scientific">Posidoniimonas polymericola</name>
    <dbReference type="NCBI Taxonomy" id="2528002"/>
    <lineage>
        <taxon>Bacteria</taxon>
        <taxon>Pseudomonadati</taxon>
        <taxon>Planctomycetota</taxon>
        <taxon>Planctomycetia</taxon>
        <taxon>Pirellulales</taxon>
        <taxon>Lacipirellulaceae</taxon>
        <taxon>Posidoniimonas</taxon>
    </lineage>
</organism>
<accession>A0A5C5ZF24</accession>
<dbReference type="OrthoDB" id="9815599at2"/>
<gene>
    <name evidence="2" type="ORF">Pla123a_05850</name>
</gene>
<sequence>MSNIPTGTELARPFLPVKDYAVSRDFYQALGFEMLLDSEVAIFAAGSGGFILQRHYQQQWAENTMMQLMVDDLNAWWAWIVSLDLPGRFGVQPPKPPTLQPWGLVVAYVYDPCGVLWHVCQRREGAVQD</sequence>
<dbReference type="PROSITE" id="PS51819">
    <property type="entry name" value="VOC"/>
    <property type="match status" value="1"/>
</dbReference>
<feature type="domain" description="VOC" evidence="1">
    <location>
        <begin position="9"/>
        <end position="122"/>
    </location>
</feature>
<keyword evidence="3" id="KW-1185">Reference proteome</keyword>
<dbReference type="EMBL" id="SJPO01000001">
    <property type="protein sequence ID" value="TWT85778.1"/>
    <property type="molecule type" value="Genomic_DNA"/>
</dbReference>
<name>A0A5C5ZF24_9BACT</name>
<proteinExistence type="predicted"/>
<dbReference type="Gene3D" id="3.10.180.10">
    <property type="entry name" value="2,3-Dihydroxybiphenyl 1,2-Dioxygenase, domain 1"/>
    <property type="match status" value="1"/>
</dbReference>
<protein>
    <submittedName>
        <fullName evidence="2">Glyoxalase-like domain protein</fullName>
    </submittedName>
</protein>
<comment type="caution">
    <text evidence="2">The sequence shown here is derived from an EMBL/GenBank/DDBJ whole genome shotgun (WGS) entry which is preliminary data.</text>
</comment>
<dbReference type="InterPro" id="IPR037523">
    <property type="entry name" value="VOC_core"/>
</dbReference>
<dbReference type="RefSeq" id="WP_146584013.1">
    <property type="nucleotide sequence ID" value="NZ_SJPO01000001.1"/>
</dbReference>
<dbReference type="Proteomes" id="UP000318478">
    <property type="component" value="Unassembled WGS sequence"/>
</dbReference>
<dbReference type="SUPFAM" id="SSF54593">
    <property type="entry name" value="Glyoxalase/Bleomycin resistance protein/Dihydroxybiphenyl dioxygenase"/>
    <property type="match status" value="1"/>
</dbReference>
<evidence type="ECO:0000259" key="1">
    <source>
        <dbReference type="PROSITE" id="PS51819"/>
    </source>
</evidence>
<dbReference type="InterPro" id="IPR029068">
    <property type="entry name" value="Glyas_Bleomycin-R_OHBP_Dase"/>
</dbReference>
<dbReference type="InterPro" id="IPR004360">
    <property type="entry name" value="Glyas_Fos-R_dOase_dom"/>
</dbReference>
<reference evidence="2 3" key="1">
    <citation type="submission" date="2019-02" db="EMBL/GenBank/DDBJ databases">
        <title>Deep-cultivation of Planctomycetes and their phenomic and genomic characterization uncovers novel biology.</title>
        <authorList>
            <person name="Wiegand S."/>
            <person name="Jogler M."/>
            <person name="Boedeker C."/>
            <person name="Pinto D."/>
            <person name="Vollmers J."/>
            <person name="Rivas-Marin E."/>
            <person name="Kohn T."/>
            <person name="Peeters S.H."/>
            <person name="Heuer A."/>
            <person name="Rast P."/>
            <person name="Oberbeckmann S."/>
            <person name="Bunk B."/>
            <person name="Jeske O."/>
            <person name="Meyerdierks A."/>
            <person name="Storesund J.E."/>
            <person name="Kallscheuer N."/>
            <person name="Luecker S."/>
            <person name="Lage O.M."/>
            <person name="Pohl T."/>
            <person name="Merkel B.J."/>
            <person name="Hornburger P."/>
            <person name="Mueller R.-W."/>
            <person name="Bruemmer F."/>
            <person name="Labrenz M."/>
            <person name="Spormann A.M."/>
            <person name="Op Den Camp H."/>
            <person name="Overmann J."/>
            <person name="Amann R."/>
            <person name="Jetten M.S.M."/>
            <person name="Mascher T."/>
            <person name="Medema M.H."/>
            <person name="Devos D.P."/>
            <person name="Kaster A.-K."/>
            <person name="Ovreas L."/>
            <person name="Rohde M."/>
            <person name="Galperin M.Y."/>
            <person name="Jogler C."/>
        </authorList>
    </citation>
    <scope>NUCLEOTIDE SEQUENCE [LARGE SCALE GENOMIC DNA]</scope>
    <source>
        <strain evidence="2 3">Pla123a</strain>
    </source>
</reference>
<dbReference type="Pfam" id="PF00903">
    <property type="entry name" value="Glyoxalase"/>
    <property type="match status" value="1"/>
</dbReference>
<evidence type="ECO:0000313" key="3">
    <source>
        <dbReference type="Proteomes" id="UP000318478"/>
    </source>
</evidence>
<dbReference type="AlphaFoldDB" id="A0A5C5ZF24"/>